<dbReference type="AlphaFoldDB" id="A0AAN9JNQ7"/>
<sequence length="87" mass="9499">MNLGSTSSSRSLSLVYVASILKQHYSTKAEGWFDIMMFDLPWKIGLGCCGFSISSIALFSPTLSRPLPVQFCMGCAHEENVFGPESS</sequence>
<keyword evidence="2" id="KW-1185">Reference proteome</keyword>
<evidence type="ECO:0000313" key="1">
    <source>
        <dbReference type="EMBL" id="KAK7302393.1"/>
    </source>
</evidence>
<accession>A0AAN9JNQ7</accession>
<reference evidence="1 2" key="1">
    <citation type="submission" date="2024-01" db="EMBL/GenBank/DDBJ databases">
        <title>The genomes of 5 underutilized Papilionoideae crops provide insights into root nodulation and disease resistance.</title>
        <authorList>
            <person name="Yuan L."/>
        </authorList>
    </citation>
    <scope>NUCLEOTIDE SEQUENCE [LARGE SCALE GENOMIC DNA]</scope>
    <source>
        <strain evidence="1">LY-2023</strain>
        <tissue evidence="1">Leaf</tissue>
    </source>
</reference>
<gene>
    <name evidence="1" type="ORF">RJT34_13281</name>
</gene>
<dbReference type="EMBL" id="JAYKXN010000003">
    <property type="protein sequence ID" value="KAK7302393.1"/>
    <property type="molecule type" value="Genomic_DNA"/>
</dbReference>
<evidence type="ECO:0000313" key="2">
    <source>
        <dbReference type="Proteomes" id="UP001359559"/>
    </source>
</evidence>
<proteinExistence type="predicted"/>
<comment type="caution">
    <text evidence="1">The sequence shown here is derived from an EMBL/GenBank/DDBJ whole genome shotgun (WGS) entry which is preliminary data.</text>
</comment>
<name>A0AAN9JNQ7_CLITE</name>
<protein>
    <submittedName>
        <fullName evidence="1">Uncharacterized protein</fullName>
    </submittedName>
</protein>
<dbReference type="Proteomes" id="UP001359559">
    <property type="component" value="Unassembled WGS sequence"/>
</dbReference>
<organism evidence="1 2">
    <name type="scientific">Clitoria ternatea</name>
    <name type="common">Butterfly pea</name>
    <dbReference type="NCBI Taxonomy" id="43366"/>
    <lineage>
        <taxon>Eukaryota</taxon>
        <taxon>Viridiplantae</taxon>
        <taxon>Streptophyta</taxon>
        <taxon>Embryophyta</taxon>
        <taxon>Tracheophyta</taxon>
        <taxon>Spermatophyta</taxon>
        <taxon>Magnoliopsida</taxon>
        <taxon>eudicotyledons</taxon>
        <taxon>Gunneridae</taxon>
        <taxon>Pentapetalae</taxon>
        <taxon>rosids</taxon>
        <taxon>fabids</taxon>
        <taxon>Fabales</taxon>
        <taxon>Fabaceae</taxon>
        <taxon>Papilionoideae</taxon>
        <taxon>50 kb inversion clade</taxon>
        <taxon>NPAAA clade</taxon>
        <taxon>indigoferoid/millettioid clade</taxon>
        <taxon>Phaseoleae</taxon>
        <taxon>Clitoria</taxon>
    </lineage>
</organism>